<dbReference type="EMBL" id="LJPM01000341">
    <property type="protein sequence ID" value="KPW17881.1"/>
    <property type="molecule type" value="Genomic_DNA"/>
</dbReference>
<name>A0A0L8IXV7_PSESX</name>
<evidence type="ECO:0000256" key="1">
    <source>
        <dbReference type="ARBA" id="ARBA00017922"/>
    </source>
</evidence>
<evidence type="ECO:0000256" key="3">
    <source>
        <dbReference type="SAM" id="MobiDB-lite"/>
    </source>
</evidence>
<dbReference type="Proteomes" id="UP000050297">
    <property type="component" value="Unassembled WGS sequence"/>
</dbReference>
<keyword evidence="2" id="KW-0732">Signal</keyword>
<accession>A0A0L8IXV7</accession>
<dbReference type="PROSITE" id="PS51257">
    <property type="entry name" value="PROKAR_LIPOPROTEIN"/>
    <property type="match status" value="1"/>
</dbReference>
<dbReference type="RefSeq" id="WP_003368687.1">
    <property type="nucleotide sequence ID" value="NZ_LGAR01000015.1"/>
</dbReference>
<comment type="caution">
    <text evidence="4">The sequence shown here is derived from an EMBL/GenBank/DDBJ whole genome shotgun (WGS) entry which is preliminary data.</text>
</comment>
<gene>
    <name evidence="4" type="ORF">ALO91_00212</name>
</gene>
<dbReference type="PATRIC" id="fig|199198.4.peg.2955"/>
<evidence type="ECO:0000313" key="4">
    <source>
        <dbReference type="EMBL" id="KPW17881.1"/>
    </source>
</evidence>
<evidence type="ECO:0000313" key="5">
    <source>
        <dbReference type="Proteomes" id="UP000050297"/>
    </source>
</evidence>
<feature type="compositionally biased region" description="Basic and acidic residues" evidence="3">
    <location>
        <begin position="83"/>
        <end position="108"/>
    </location>
</feature>
<dbReference type="AlphaFoldDB" id="A0A0L8IXV7"/>
<protein>
    <recommendedName>
        <fullName evidence="1">Type IV secretion system putative lipoprotein virB7</fullName>
    </recommendedName>
</protein>
<feature type="region of interest" description="Disordered" evidence="3">
    <location>
        <begin position="79"/>
        <end position="117"/>
    </location>
</feature>
<keyword evidence="4" id="KW-0449">Lipoprotein</keyword>
<reference evidence="4 5" key="1">
    <citation type="submission" date="2015-09" db="EMBL/GenBank/DDBJ databases">
        <title>Genome announcement of multiple Pseudomonas syringae strains.</title>
        <authorList>
            <person name="Thakur S."/>
            <person name="Wang P.W."/>
            <person name="Gong Y."/>
            <person name="Weir B.S."/>
            <person name="Guttman D.S."/>
        </authorList>
    </citation>
    <scope>NUCLEOTIDE SEQUENCE [LARGE SCALE GENOMIC DNA]</scope>
    <source>
        <strain evidence="4 5">ICMP2802</strain>
    </source>
</reference>
<proteinExistence type="predicted"/>
<dbReference type="InterPro" id="IPR012640">
    <property type="entry name" value="Membr_lipoprot_lipid_attach_CS"/>
</dbReference>
<dbReference type="Pfam" id="PF08139">
    <property type="entry name" value="LPAM_1"/>
    <property type="match status" value="1"/>
</dbReference>
<organism evidence="4 5">
    <name type="scientific">Pseudomonas syringae pv. aceris</name>
    <dbReference type="NCBI Taxonomy" id="199198"/>
    <lineage>
        <taxon>Bacteria</taxon>
        <taxon>Pseudomonadati</taxon>
        <taxon>Pseudomonadota</taxon>
        <taxon>Gammaproteobacteria</taxon>
        <taxon>Pseudomonadales</taxon>
        <taxon>Pseudomonadaceae</taxon>
        <taxon>Pseudomonas</taxon>
        <taxon>Pseudomonas syringae</taxon>
    </lineage>
</organism>
<evidence type="ECO:0000256" key="2">
    <source>
        <dbReference type="ARBA" id="ARBA00022729"/>
    </source>
</evidence>
<sequence length="117" mass="13290">MKRYWLLLSLAIVLAGCQSTRDQMLAEGYPPGFADGYQDGCSSGRDAAGATTGQFRKNVPRYLKDKLYAQGWTDGFRQCETSQDNRDRLDPGQVFNERDRAWEQEKTRSAAKAYRPN</sequence>